<accession>A0A9W7E2C3</accession>
<dbReference type="InterPro" id="IPR011992">
    <property type="entry name" value="EF-hand-dom_pair"/>
</dbReference>
<dbReference type="Proteomes" id="UP001165082">
    <property type="component" value="Unassembled WGS sequence"/>
</dbReference>
<dbReference type="OrthoDB" id="200594at2759"/>
<evidence type="ECO:0000256" key="1">
    <source>
        <dbReference type="SAM" id="MobiDB-lite"/>
    </source>
</evidence>
<dbReference type="Gene3D" id="1.10.238.10">
    <property type="entry name" value="EF-hand"/>
    <property type="match status" value="1"/>
</dbReference>
<gene>
    <name evidence="3" type="ORF">TrRE_jg10275</name>
</gene>
<dbReference type="AlphaFoldDB" id="A0A9W7E2C3"/>
<protein>
    <recommendedName>
        <fullName evidence="2">EF-hand domain-containing protein</fullName>
    </recommendedName>
</protein>
<feature type="region of interest" description="Disordered" evidence="1">
    <location>
        <begin position="1"/>
        <end position="98"/>
    </location>
</feature>
<dbReference type="PROSITE" id="PS50222">
    <property type="entry name" value="EF_HAND_2"/>
    <property type="match status" value="1"/>
</dbReference>
<dbReference type="SUPFAM" id="SSF47473">
    <property type="entry name" value="EF-hand"/>
    <property type="match status" value="1"/>
</dbReference>
<dbReference type="EMBL" id="BRXZ01002581">
    <property type="protein sequence ID" value="GMH65479.1"/>
    <property type="molecule type" value="Genomic_DNA"/>
</dbReference>
<evidence type="ECO:0000259" key="2">
    <source>
        <dbReference type="PROSITE" id="PS50222"/>
    </source>
</evidence>
<evidence type="ECO:0000313" key="4">
    <source>
        <dbReference type="Proteomes" id="UP001165082"/>
    </source>
</evidence>
<dbReference type="GO" id="GO:0005509">
    <property type="term" value="F:calcium ion binding"/>
    <property type="evidence" value="ECO:0007669"/>
    <property type="project" value="InterPro"/>
</dbReference>
<feature type="compositionally biased region" description="Basic residues" evidence="1">
    <location>
        <begin position="17"/>
        <end position="29"/>
    </location>
</feature>
<evidence type="ECO:0000313" key="3">
    <source>
        <dbReference type="EMBL" id="GMH65479.1"/>
    </source>
</evidence>
<feature type="domain" description="EF-hand" evidence="2">
    <location>
        <begin position="119"/>
        <end position="154"/>
    </location>
</feature>
<name>A0A9W7E2C3_9STRA</name>
<feature type="compositionally biased region" description="Basic residues" evidence="1">
    <location>
        <begin position="52"/>
        <end position="65"/>
    </location>
</feature>
<reference evidence="3" key="1">
    <citation type="submission" date="2022-07" db="EMBL/GenBank/DDBJ databases">
        <title>Genome analysis of Parmales, a sister group of diatoms, reveals the evolutionary specialization of diatoms from phago-mixotrophs to photoautotrophs.</title>
        <authorList>
            <person name="Ban H."/>
            <person name="Sato S."/>
            <person name="Yoshikawa S."/>
            <person name="Kazumasa Y."/>
            <person name="Nakamura Y."/>
            <person name="Ichinomiya M."/>
            <person name="Saitoh K."/>
            <person name="Sato N."/>
            <person name="Blanc-Mathieu R."/>
            <person name="Endo H."/>
            <person name="Kuwata A."/>
            <person name="Ogata H."/>
        </authorList>
    </citation>
    <scope>NUCLEOTIDE SEQUENCE</scope>
</reference>
<keyword evidence="4" id="KW-1185">Reference proteome</keyword>
<sequence>MPRRQSLDSSDSENRRPNRLSKSSRRKSPRSSDASVSTARSDLTDEWNSKEKKTRKKGGRSKSRGRMIESSEDETDREKWTGRGRSIRRGEGESDDEDDVLLDSIRRSVRDKLLSNGGKKLRVLSAAFRKVDEEGHGLITKDQFRSIVSSRMSKKNNKFDKDEIRWLCNNLKGRKRNSIVYEKLKDVITDGEVNFDEDGDADDAWKGFSSENWAVRNGSVGEWLQNVATPQDRRNFKDFMSMLDSFERARGMDSKRSLEMQGNAVVLKLGPMMSVAMKFFVE</sequence>
<comment type="caution">
    <text evidence="3">The sequence shown here is derived from an EMBL/GenBank/DDBJ whole genome shotgun (WGS) entry which is preliminary data.</text>
</comment>
<organism evidence="3 4">
    <name type="scientific">Triparma retinervis</name>
    <dbReference type="NCBI Taxonomy" id="2557542"/>
    <lineage>
        <taxon>Eukaryota</taxon>
        <taxon>Sar</taxon>
        <taxon>Stramenopiles</taxon>
        <taxon>Ochrophyta</taxon>
        <taxon>Bolidophyceae</taxon>
        <taxon>Parmales</taxon>
        <taxon>Triparmaceae</taxon>
        <taxon>Triparma</taxon>
    </lineage>
</organism>
<dbReference type="InterPro" id="IPR002048">
    <property type="entry name" value="EF_hand_dom"/>
</dbReference>
<proteinExistence type="predicted"/>